<dbReference type="AlphaFoldDB" id="A0A7J9HT17"/>
<reference evidence="1 2" key="1">
    <citation type="journal article" date="2019" name="Genome Biol. Evol.">
        <title>Insights into the evolution of the New World diploid cottons (Gossypium, subgenus Houzingenia) based on genome sequencing.</title>
        <authorList>
            <person name="Grover C.E."/>
            <person name="Arick M.A. 2nd"/>
            <person name="Thrash A."/>
            <person name="Conover J.L."/>
            <person name="Sanders W.S."/>
            <person name="Peterson D.G."/>
            <person name="Frelichowski J.E."/>
            <person name="Scheffler J.A."/>
            <person name="Scheffler B.E."/>
            <person name="Wendel J.F."/>
        </authorList>
    </citation>
    <scope>NUCLEOTIDE SEQUENCE [LARGE SCALE GENOMIC DNA]</scope>
    <source>
        <strain evidence="1">0</strain>
        <tissue evidence="1">Leaf</tissue>
    </source>
</reference>
<dbReference type="OrthoDB" id="953333at2759"/>
<accession>A0A7J9HT17</accession>
<keyword evidence="2" id="KW-1185">Reference proteome</keyword>
<comment type="caution">
    <text evidence="1">The sequence shown here is derived from an EMBL/GenBank/DDBJ whole genome shotgun (WGS) entry which is preliminary data.</text>
</comment>
<evidence type="ECO:0000313" key="2">
    <source>
        <dbReference type="Proteomes" id="UP000593560"/>
    </source>
</evidence>
<dbReference type="EMBL" id="JABFAD010000011">
    <property type="protein sequence ID" value="MBA0813007.1"/>
    <property type="molecule type" value="Genomic_DNA"/>
</dbReference>
<feature type="non-terminal residue" evidence="1">
    <location>
        <position position="1"/>
    </location>
</feature>
<protein>
    <submittedName>
        <fullName evidence="1">Uncharacterized protein</fullName>
    </submittedName>
</protein>
<dbReference type="Proteomes" id="UP000593560">
    <property type="component" value="Unassembled WGS sequence"/>
</dbReference>
<gene>
    <name evidence="1" type="ORF">Gohar_026900</name>
</gene>
<organism evidence="1 2">
    <name type="scientific">Gossypium harknessii</name>
    <dbReference type="NCBI Taxonomy" id="34285"/>
    <lineage>
        <taxon>Eukaryota</taxon>
        <taxon>Viridiplantae</taxon>
        <taxon>Streptophyta</taxon>
        <taxon>Embryophyta</taxon>
        <taxon>Tracheophyta</taxon>
        <taxon>Spermatophyta</taxon>
        <taxon>Magnoliopsida</taxon>
        <taxon>eudicotyledons</taxon>
        <taxon>Gunneridae</taxon>
        <taxon>Pentapetalae</taxon>
        <taxon>rosids</taxon>
        <taxon>malvids</taxon>
        <taxon>Malvales</taxon>
        <taxon>Malvaceae</taxon>
        <taxon>Malvoideae</taxon>
        <taxon>Gossypium</taxon>
    </lineage>
</organism>
<proteinExistence type="predicted"/>
<name>A0A7J9HT17_9ROSI</name>
<evidence type="ECO:0000313" key="1">
    <source>
        <dbReference type="EMBL" id="MBA0813007.1"/>
    </source>
</evidence>
<sequence length="52" mass="6182">KPYSFRHHSVESVAKRFWNPNQPLNETTHAPVEADRKVRIKLLVKDFNEVHD</sequence>